<dbReference type="EMBL" id="GBRH01199327">
    <property type="protein sequence ID" value="JAD98568.1"/>
    <property type="molecule type" value="Transcribed_RNA"/>
</dbReference>
<evidence type="ECO:0000313" key="1">
    <source>
        <dbReference type="EMBL" id="JAD98568.1"/>
    </source>
</evidence>
<dbReference type="AlphaFoldDB" id="A0A0A9EHT0"/>
<protein>
    <submittedName>
        <fullName evidence="1">Uncharacterized protein</fullName>
    </submittedName>
</protein>
<name>A0A0A9EHT0_ARUDO</name>
<proteinExistence type="predicted"/>
<sequence>MQGCNLFLLVEGGCLLGRERIWPCLSTVENLEAFFFRASTTIKHTAKSNSCTAEKEGQNSFALSDRKKFAKEEKAL</sequence>
<accession>A0A0A9EHT0</accession>
<reference evidence="1" key="1">
    <citation type="submission" date="2014-09" db="EMBL/GenBank/DDBJ databases">
        <authorList>
            <person name="Magalhaes I.L.F."/>
            <person name="Oliveira U."/>
            <person name="Santos F.R."/>
            <person name="Vidigal T.H.D.A."/>
            <person name="Brescovit A.D."/>
            <person name="Santos A.J."/>
        </authorList>
    </citation>
    <scope>NUCLEOTIDE SEQUENCE</scope>
    <source>
        <tissue evidence="1">Shoot tissue taken approximately 20 cm above the soil surface</tissue>
    </source>
</reference>
<reference evidence="1" key="2">
    <citation type="journal article" date="2015" name="Data Brief">
        <title>Shoot transcriptome of the giant reed, Arundo donax.</title>
        <authorList>
            <person name="Barrero R.A."/>
            <person name="Guerrero F.D."/>
            <person name="Moolhuijzen P."/>
            <person name="Goolsby J.A."/>
            <person name="Tidwell J."/>
            <person name="Bellgard S.E."/>
            <person name="Bellgard M.I."/>
        </authorList>
    </citation>
    <scope>NUCLEOTIDE SEQUENCE</scope>
    <source>
        <tissue evidence="1">Shoot tissue taken approximately 20 cm above the soil surface</tissue>
    </source>
</reference>
<organism evidence="1">
    <name type="scientific">Arundo donax</name>
    <name type="common">Giant reed</name>
    <name type="synonym">Donax arundinaceus</name>
    <dbReference type="NCBI Taxonomy" id="35708"/>
    <lineage>
        <taxon>Eukaryota</taxon>
        <taxon>Viridiplantae</taxon>
        <taxon>Streptophyta</taxon>
        <taxon>Embryophyta</taxon>
        <taxon>Tracheophyta</taxon>
        <taxon>Spermatophyta</taxon>
        <taxon>Magnoliopsida</taxon>
        <taxon>Liliopsida</taxon>
        <taxon>Poales</taxon>
        <taxon>Poaceae</taxon>
        <taxon>PACMAD clade</taxon>
        <taxon>Arundinoideae</taxon>
        <taxon>Arundineae</taxon>
        <taxon>Arundo</taxon>
    </lineage>
</organism>